<protein>
    <submittedName>
        <fullName evidence="2">Uncharacterized protein</fullName>
    </submittedName>
</protein>
<keyword evidence="1" id="KW-0472">Membrane</keyword>
<sequence length="208" mass="23806">MRNSTRTSLHQTNEDANYVTNLQSLQEQQQSQLHIDQSPTYKQIFNSVRTTVQTFFGKEQQNNFSIMPAASIILQNQQSLSFIRPSIHNDKENNQQYRLISTKPSYLSTNIELVDPIQSNILMNKRSTIISRPSEILLQTSIASKENQISSQKFCSINSFFYILTIMTLCVVIVTVAFIIHKFFFTNSKLTTITKALNSTLTIPRESS</sequence>
<gene>
    <name evidence="2" type="ORF">GPM918_LOCUS2073</name>
    <name evidence="3" type="ORF">OVA965_LOCUS8257</name>
    <name evidence="4" type="ORF">SRO942_LOCUS2073</name>
    <name evidence="5" type="ORF">TMI583_LOCUS8253</name>
</gene>
<dbReference type="Proteomes" id="UP000677228">
    <property type="component" value="Unassembled WGS sequence"/>
</dbReference>
<dbReference type="Proteomes" id="UP000682733">
    <property type="component" value="Unassembled WGS sequence"/>
</dbReference>
<keyword evidence="1" id="KW-0812">Transmembrane</keyword>
<organism evidence="2 6">
    <name type="scientific">Didymodactylos carnosus</name>
    <dbReference type="NCBI Taxonomy" id="1234261"/>
    <lineage>
        <taxon>Eukaryota</taxon>
        <taxon>Metazoa</taxon>
        <taxon>Spiralia</taxon>
        <taxon>Gnathifera</taxon>
        <taxon>Rotifera</taxon>
        <taxon>Eurotatoria</taxon>
        <taxon>Bdelloidea</taxon>
        <taxon>Philodinida</taxon>
        <taxon>Philodinidae</taxon>
        <taxon>Didymodactylos</taxon>
    </lineage>
</organism>
<dbReference type="EMBL" id="CAJOBC010000217">
    <property type="protein sequence ID" value="CAF3556105.1"/>
    <property type="molecule type" value="Genomic_DNA"/>
</dbReference>
<dbReference type="Proteomes" id="UP000681722">
    <property type="component" value="Unassembled WGS sequence"/>
</dbReference>
<dbReference type="EMBL" id="CAJNOK010002752">
    <property type="protein sequence ID" value="CAF0873559.1"/>
    <property type="molecule type" value="Genomic_DNA"/>
</dbReference>
<evidence type="ECO:0000313" key="5">
    <source>
        <dbReference type="EMBL" id="CAF3658257.1"/>
    </source>
</evidence>
<dbReference type="Proteomes" id="UP000663829">
    <property type="component" value="Unassembled WGS sequence"/>
</dbReference>
<dbReference type="AlphaFoldDB" id="A0A813QVN4"/>
<evidence type="ECO:0000313" key="4">
    <source>
        <dbReference type="EMBL" id="CAF3556105.1"/>
    </source>
</evidence>
<reference evidence="2" key="1">
    <citation type="submission" date="2021-02" db="EMBL/GenBank/DDBJ databases">
        <authorList>
            <person name="Nowell W R."/>
        </authorList>
    </citation>
    <scope>NUCLEOTIDE SEQUENCE</scope>
</reference>
<keyword evidence="1" id="KW-1133">Transmembrane helix</keyword>
<accession>A0A813QVN4</accession>
<dbReference type="EMBL" id="CAJNOQ010000217">
    <property type="protein sequence ID" value="CAF0773712.1"/>
    <property type="molecule type" value="Genomic_DNA"/>
</dbReference>
<dbReference type="EMBL" id="CAJOBA010002753">
    <property type="protein sequence ID" value="CAF3658257.1"/>
    <property type="molecule type" value="Genomic_DNA"/>
</dbReference>
<name>A0A813QVN4_9BILA</name>
<proteinExistence type="predicted"/>
<feature type="transmembrane region" description="Helical" evidence="1">
    <location>
        <begin position="160"/>
        <end position="180"/>
    </location>
</feature>
<evidence type="ECO:0000313" key="6">
    <source>
        <dbReference type="Proteomes" id="UP000663829"/>
    </source>
</evidence>
<keyword evidence="6" id="KW-1185">Reference proteome</keyword>
<comment type="caution">
    <text evidence="2">The sequence shown here is derived from an EMBL/GenBank/DDBJ whole genome shotgun (WGS) entry which is preliminary data.</text>
</comment>
<evidence type="ECO:0000256" key="1">
    <source>
        <dbReference type="SAM" id="Phobius"/>
    </source>
</evidence>
<evidence type="ECO:0000313" key="2">
    <source>
        <dbReference type="EMBL" id="CAF0773712.1"/>
    </source>
</evidence>
<evidence type="ECO:0000313" key="3">
    <source>
        <dbReference type="EMBL" id="CAF0873559.1"/>
    </source>
</evidence>